<evidence type="ECO:0000313" key="8">
    <source>
        <dbReference type="Proteomes" id="UP000480178"/>
    </source>
</evidence>
<dbReference type="PANTHER" id="PTHR10846">
    <property type="entry name" value="SODIUM/POTASSIUM/CALCIUM EXCHANGER"/>
    <property type="match status" value="1"/>
</dbReference>
<feature type="transmembrane region" description="Helical" evidence="5">
    <location>
        <begin position="273"/>
        <end position="292"/>
    </location>
</feature>
<dbReference type="InterPro" id="IPR044880">
    <property type="entry name" value="NCX_ion-bd_dom_sf"/>
</dbReference>
<evidence type="ECO:0000256" key="1">
    <source>
        <dbReference type="ARBA" id="ARBA00004141"/>
    </source>
</evidence>
<keyword evidence="3 5" id="KW-1133">Transmembrane helix</keyword>
<reference evidence="7 8" key="1">
    <citation type="submission" date="2020-01" db="EMBL/GenBank/DDBJ databases">
        <authorList>
            <person name="Kim M.K."/>
        </authorList>
    </citation>
    <scope>NUCLEOTIDE SEQUENCE [LARGE SCALE GENOMIC DNA]</scope>
    <source>
        <strain evidence="7 8">172606-1</strain>
    </source>
</reference>
<dbReference type="InterPro" id="IPR004481">
    <property type="entry name" value="K/Na/Ca-exchanger"/>
</dbReference>
<dbReference type="NCBIfam" id="TIGR00367">
    <property type="entry name" value="calcium/sodium antiporter"/>
    <property type="match status" value="1"/>
</dbReference>
<feature type="transmembrane region" description="Helical" evidence="5">
    <location>
        <begin position="107"/>
        <end position="126"/>
    </location>
</feature>
<feature type="transmembrane region" description="Helical" evidence="5">
    <location>
        <begin position="245"/>
        <end position="267"/>
    </location>
</feature>
<dbReference type="KEGG" id="rhoz:GXP67_34115"/>
<keyword evidence="4 5" id="KW-0472">Membrane</keyword>
<keyword evidence="8" id="KW-1185">Reference proteome</keyword>
<evidence type="ECO:0000256" key="5">
    <source>
        <dbReference type="SAM" id="Phobius"/>
    </source>
</evidence>
<evidence type="ECO:0000256" key="3">
    <source>
        <dbReference type="ARBA" id="ARBA00022989"/>
    </source>
</evidence>
<feature type="transmembrane region" description="Helical" evidence="5">
    <location>
        <begin position="299"/>
        <end position="317"/>
    </location>
</feature>
<dbReference type="RefSeq" id="WP_162447275.1">
    <property type="nucleotide sequence ID" value="NZ_CP048222.1"/>
</dbReference>
<feature type="domain" description="Sodium/calcium exchanger membrane region" evidence="6">
    <location>
        <begin position="176"/>
        <end position="317"/>
    </location>
</feature>
<feature type="transmembrane region" description="Helical" evidence="5">
    <location>
        <begin position="173"/>
        <end position="190"/>
    </location>
</feature>
<proteinExistence type="predicted"/>
<sequence length="320" mass="34392">MITQILLLLVGFAVLIFGADFLVSGASSLAKRFNISELAIGLTVVAFGTSTPELIVSGIASVQGHNEVAFGNVIGSNVFNLFFILGVAGIVYPIVVQSNTVWKEIPYSLLAALVLYVLVNDVALFGKSEDVLTFWDGIILLVFFIAFLAYVMANMKQEITEGEQDSIKVYGPVKTTLMIIGGLAALIAGGKFVVDSSIAIAQGFGISEKIIGLTIVAAGTSLPELATSTVAAFKKRSDIAIGNVVGSNIFNIFFILSVCSLITPIPYNKAMNFDIYVLSIGTGLLFVTMFSGRLRKIDRWEAILLLIGYIAYVWYLISQE</sequence>
<dbReference type="GO" id="GO:0006874">
    <property type="term" value="P:intracellular calcium ion homeostasis"/>
    <property type="evidence" value="ECO:0007669"/>
    <property type="project" value="TreeGrafter"/>
</dbReference>
<accession>A0A6C0GTI6</accession>
<name>A0A6C0GTI6_9BACT</name>
<feature type="domain" description="Sodium/calcium exchanger membrane region" evidence="6">
    <location>
        <begin position="5"/>
        <end position="152"/>
    </location>
</feature>
<evidence type="ECO:0000256" key="4">
    <source>
        <dbReference type="ARBA" id="ARBA00023136"/>
    </source>
</evidence>
<dbReference type="InterPro" id="IPR004837">
    <property type="entry name" value="NaCa_Exmemb"/>
</dbReference>
<gene>
    <name evidence="7" type="ORF">GXP67_34115</name>
</gene>
<dbReference type="PANTHER" id="PTHR10846:SF8">
    <property type="entry name" value="INNER MEMBRANE PROTEIN YRBG"/>
    <property type="match status" value="1"/>
</dbReference>
<feature type="transmembrane region" description="Helical" evidence="5">
    <location>
        <begin position="78"/>
        <end position="95"/>
    </location>
</feature>
<comment type="subcellular location">
    <subcellularLocation>
        <location evidence="1">Membrane</location>
        <topology evidence="1">Multi-pass membrane protein</topology>
    </subcellularLocation>
</comment>
<dbReference type="EMBL" id="CP048222">
    <property type="protein sequence ID" value="QHT71336.1"/>
    <property type="molecule type" value="Genomic_DNA"/>
</dbReference>
<evidence type="ECO:0000256" key="2">
    <source>
        <dbReference type="ARBA" id="ARBA00022692"/>
    </source>
</evidence>
<dbReference type="Pfam" id="PF01699">
    <property type="entry name" value="Na_Ca_ex"/>
    <property type="match status" value="2"/>
</dbReference>
<evidence type="ECO:0000313" key="7">
    <source>
        <dbReference type="EMBL" id="QHT71336.1"/>
    </source>
</evidence>
<dbReference type="AlphaFoldDB" id="A0A6C0GTI6"/>
<feature type="transmembrane region" description="Helical" evidence="5">
    <location>
        <begin position="132"/>
        <end position="153"/>
    </location>
</feature>
<protein>
    <submittedName>
        <fullName evidence="7">Calcium/sodium antiporter</fullName>
    </submittedName>
</protein>
<dbReference type="GO" id="GO:0005886">
    <property type="term" value="C:plasma membrane"/>
    <property type="evidence" value="ECO:0007669"/>
    <property type="project" value="TreeGrafter"/>
</dbReference>
<dbReference type="GO" id="GO:0008273">
    <property type="term" value="F:calcium, potassium:sodium antiporter activity"/>
    <property type="evidence" value="ECO:0007669"/>
    <property type="project" value="TreeGrafter"/>
</dbReference>
<dbReference type="GO" id="GO:0005262">
    <property type="term" value="F:calcium channel activity"/>
    <property type="evidence" value="ECO:0007669"/>
    <property type="project" value="TreeGrafter"/>
</dbReference>
<evidence type="ECO:0000259" key="6">
    <source>
        <dbReference type="Pfam" id="PF01699"/>
    </source>
</evidence>
<dbReference type="Proteomes" id="UP000480178">
    <property type="component" value="Chromosome"/>
</dbReference>
<keyword evidence="2 5" id="KW-0812">Transmembrane</keyword>
<dbReference type="Gene3D" id="1.20.1420.30">
    <property type="entry name" value="NCX, central ion-binding region"/>
    <property type="match status" value="2"/>
</dbReference>
<organism evidence="7 8">
    <name type="scientific">Rhodocytophaga rosea</name>
    <dbReference type="NCBI Taxonomy" id="2704465"/>
    <lineage>
        <taxon>Bacteria</taxon>
        <taxon>Pseudomonadati</taxon>
        <taxon>Bacteroidota</taxon>
        <taxon>Cytophagia</taxon>
        <taxon>Cytophagales</taxon>
        <taxon>Rhodocytophagaceae</taxon>
        <taxon>Rhodocytophaga</taxon>
    </lineage>
</organism>